<accession>K1XHL9</accession>
<comment type="caution">
    <text evidence="1">The sequence shown here is derived from an EMBL/GenBank/DDBJ whole genome shotgun (WGS) entry which is preliminary data.</text>
</comment>
<name>K1XHL9_9BACT</name>
<gene>
    <name evidence="1" type="ORF">ACD_78C00252G0001</name>
</gene>
<evidence type="ECO:0000313" key="1">
    <source>
        <dbReference type="EMBL" id="EKD29830.1"/>
    </source>
</evidence>
<organism evidence="1">
    <name type="scientific">uncultured bacterium</name>
    <name type="common">gcode 4</name>
    <dbReference type="NCBI Taxonomy" id="1234023"/>
    <lineage>
        <taxon>Bacteria</taxon>
        <taxon>environmental samples</taxon>
    </lineage>
</organism>
<sequence length="115" mass="14028">MFREFFRKFSFTSEGLKQCLDVGIGSFNFFEFLFFFFPCLFLLFSNLFLLFSNLFLLYSCYYTLESHSNVTYIVIFDESSYFVGIYTQFISELYLEGFVIFRIIKHHRDLQYLWL</sequence>
<proteinExistence type="predicted"/>
<dbReference type="AlphaFoldDB" id="K1XHL9"/>
<reference evidence="1" key="1">
    <citation type="journal article" date="2012" name="Science">
        <title>Fermentation, hydrogen, and sulfur metabolism in multiple uncultivated bacterial phyla.</title>
        <authorList>
            <person name="Wrighton K.C."/>
            <person name="Thomas B.C."/>
            <person name="Sharon I."/>
            <person name="Miller C.S."/>
            <person name="Castelle C.J."/>
            <person name="VerBerkmoes N.C."/>
            <person name="Wilkins M.J."/>
            <person name="Hettich R.L."/>
            <person name="Lipton M.S."/>
            <person name="Williams K.H."/>
            <person name="Long P.E."/>
            <person name="Banfield J.F."/>
        </authorList>
    </citation>
    <scope>NUCLEOTIDE SEQUENCE [LARGE SCALE GENOMIC DNA]</scope>
</reference>
<protein>
    <submittedName>
        <fullName evidence="1">Uncharacterized protein</fullName>
    </submittedName>
</protein>
<dbReference type="EMBL" id="AMFJ01034252">
    <property type="protein sequence ID" value="EKD29830.1"/>
    <property type="molecule type" value="Genomic_DNA"/>
</dbReference>